<feature type="compositionally biased region" description="Pro residues" evidence="1">
    <location>
        <begin position="535"/>
        <end position="550"/>
    </location>
</feature>
<gene>
    <name evidence="3" type="ORF">MNBD_CHLOROFLEXI01-1281</name>
</gene>
<dbReference type="EMBL" id="UOEU01000517">
    <property type="protein sequence ID" value="VAW34179.1"/>
    <property type="molecule type" value="Genomic_DNA"/>
</dbReference>
<dbReference type="PANTHER" id="PTHR12631:SF10">
    <property type="entry name" value="BETA-XYLOSIDASE-LIKE PROTEIN-RELATED"/>
    <property type="match status" value="1"/>
</dbReference>
<dbReference type="InterPro" id="IPR051923">
    <property type="entry name" value="Glycosyl_Hydrolase_39"/>
</dbReference>
<keyword evidence="2" id="KW-0472">Membrane</keyword>
<keyword evidence="2" id="KW-0812">Transmembrane</keyword>
<evidence type="ECO:0000256" key="2">
    <source>
        <dbReference type="SAM" id="Phobius"/>
    </source>
</evidence>
<dbReference type="AlphaFoldDB" id="A0A3B0VBG7"/>
<evidence type="ECO:0000256" key="1">
    <source>
        <dbReference type="SAM" id="MobiDB-lite"/>
    </source>
</evidence>
<name>A0A3B0VBG7_9ZZZZ</name>
<dbReference type="Gene3D" id="3.20.20.80">
    <property type="entry name" value="Glycosidases"/>
    <property type="match status" value="1"/>
</dbReference>
<keyword evidence="2" id="KW-1133">Transmembrane helix</keyword>
<accession>A0A3B0VBG7</accession>
<organism evidence="3">
    <name type="scientific">hydrothermal vent metagenome</name>
    <dbReference type="NCBI Taxonomy" id="652676"/>
    <lineage>
        <taxon>unclassified sequences</taxon>
        <taxon>metagenomes</taxon>
        <taxon>ecological metagenomes</taxon>
    </lineage>
</organism>
<dbReference type="InterPro" id="IPR017853">
    <property type="entry name" value="GH"/>
</dbReference>
<protein>
    <recommendedName>
        <fullName evidence="4">Asl1-like glycosyl hydrolase catalytic domain-containing protein</fullName>
    </recommendedName>
</protein>
<evidence type="ECO:0008006" key="4">
    <source>
        <dbReference type="Google" id="ProtNLM"/>
    </source>
</evidence>
<sequence>MLRCKYFLFSLFLLSISLQASSVMAAPAQAPIDYRFGVIESYENPGQADALGAAWTRVRFQWAETQVGGPGTWTASVSDAQINGEIAAGRTVVGLLIGIPDWARDGSLPRGLNLPHTDPNNTWATFVREAVGRYNGRINHWIIWNEPDVNDPNAPGYTWGGSVQDFFQLQRTAYLVAKEVNPNVTIHLSAFTYFWNPSYIYDYLDVVVADPAAAGNNYYFDALTAHLYFQPDSIFNIIQQFYGATASRGIPWKPVWLVETNAPPIDDPAWPVPNWTFQVTQQEQAAFIPQVFAVGLAAGAQRIAIYKLQDTPGDVAANPEPFGLVRMDGSRRPAFTTYQVAVQYLAGMQGIKREEWGHWGQIRLDQGTQATTVLFSRLPAPQVVDVVAESSTAVLVDMWGGRQTISASNGVFTVTLPGALCAQTSGDFCMIGGEVYYLVQSTDGGFVPAPPPVAEPPADDNPPAAIATTDPNAPTNTPVPTDTPEPTDTPQPSATPTASPTATATATASATAPPSHTPSATATQTPRPTDTAVPTPSPLPPFTPSPIPETPVPSNNLSLVFFGAAGLLALGLGGWWWNGRKKQ</sequence>
<dbReference type="SUPFAM" id="SSF51445">
    <property type="entry name" value="(Trans)glycosidases"/>
    <property type="match status" value="1"/>
</dbReference>
<dbReference type="PANTHER" id="PTHR12631">
    <property type="entry name" value="ALPHA-L-IDURONIDASE"/>
    <property type="match status" value="1"/>
</dbReference>
<proteinExistence type="predicted"/>
<feature type="region of interest" description="Disordered" evidence="1">
    <location>
        <begin position="448"/>
        <end position="550"/>
    </location>
</feature>
<evidence type="ECO:0000313" key="3">
    <source>
        <dbReference type="EMBL" id="VAW34179.1"/>
    </source>
</evidence>
<feature type="compositionally biased region" description="Low complexity" evidence="1">
    <location>
        <begin position="490"/>
        <end position="526"/>
    </location>
</feature>
<dbReference type="GO" id="GO:0004553">
    <property type="term" value="F:hydrolase activity, hydrolyzing O-glycosyl compounds"/>
    <property type="evidence" value="ECO:0007669"/>
    <property type="project" value="TreeGrafter"/>
</dbReference>
<feature type="compositionally biased region" description="Low complexity" evidence="1">
    <location>
        <begin position="461"/>
        <end position="480"/>
    </location>
</feature>
<reference evidence="3" key="1">
    <citation type="submission" date="2018-06" db="EMBL/GenBank/DDBJ databases">
        <authorList>
            <person name="Zhirakovskaya E."/>
        </authorList>
    </citation>
    <scope>NUCLEOTIDE SEQUENCE</scope>
</reference>
<feature type="transmembrane region" description="Helical" evidence="2">
    <location>
        <begin position="557"/>
        <end position="577"/>
    </location>
</feature>